<feature type="region of interest" description="Disordered" evidence="1">
    <location>
        <begin position="39"/>
        <end position="62"/>
    </location>
</feature>
<sequence length="77" mass="8486">MEWPQAIDWHSGQGAGGCWVPTDRTVSIRWRRSGPKWFRDSGTPMDGSIDSAASSSSPSSFSHFFCPVAKSSLWAPR</sequence>
<dbReference type="WBParaSite" id="L893_g11760.t1">
    <property type="protein sequence ID" value="L893_g11760.t1"/>
    <property type="gene ID" value="L893_g11760"/>
</dbReference>
<accession>A0A1I7Y1F7</accession>
<reference evidence="3" key="1">
    <citation type="submission" date="2016-11" db="UniProtKB">
        <authorList>
            <consortium name="WormBaseParasite"/>
        </authorList>
    </citation>
    <scope>IDENTIFICATION</scope>
</reference>
<proteinExistence type="predicted"/>
<evidence type="ECO:0000313" key="3">
    <source>
        <dbReference type="WBParaSite" id="L893_g11760.t1"/>
    </source>
</evidence>
<organism evidence="2 3">
    <name type="scientific">Steinernema glaseri</name>
    <dbReference type="NCBI Taxonomy" id="37863"/>
    <lineage>
        <taxon>Eukaryota</taxon>
        <taxon>Metazoa</taxon>
        <taxon>Ecdysozoa</taxon>
        <taxon>Nematoda</taxon>
        <taxon>Chromadorea</taxon>
        <taxon>Rhabditida</taxon>
        <taxon>Tylenchina</taxon>
        <taxon>Panagrolaimomorpha</taxon>
        <taxon>Strongyloidoidea</taxon>
        <taxon>Steinernematidae</taxon>
        <taxon>Steinernema</taxon>
    </lineage>
</organism>
<name>A0A1I7Y1F7_9BILA</name>
<dbReference type="AlphaFoldDB" id="A0A1I7Y1F7"/>
<protein>
    <submittedName>
        <fullName evidence="3">Uncharacterized protein</fullName>
    </submittedName>
</protein>
<keyword evidence="2" id="KW-1185">Reference proteome</keyword>
<dbReference type="Proteomes" id="UP000095287">
    <property type="component" value="Unplaced"/>
</dbReference>
<feature type="compositionally biased region" description="Low complexity" evidence="1">
    <location>
        <begin position="48"/>
        <end position="62"/>
    </location>
</feature>
<evidence type="ECO:0000256" key="1">
    <source>
        <dbReference type="SAM" id="MobiDB-lite"/>
    </source>
</evidence>
<evidence type="ECO:0000313" key="2">
    <source>
        <dbReference type="Proteomes" id="UP000095287"/>
    </source>
</evidence>